<accession>A0A3S5CN23</accession>
<comment type="caution">
    <text evidence="1">The sequence shown here is derived from an EMBL/GenBank/DDBJ whole genome shotgun (WGS) entry which is preliminary data.</text>
</comment>
<keyword evidence="2" id="KW-1185">Reference proteome</keyword>
<reference evidence="1" key="1">
    <citation type="submission" date="2018-11" db="EMBL/GenBank/DDBJ databases">
        <authorList>
            <consortium name="Pathogen Informatics"/>
        </authorList>
    </citation>
    <scope>NUCLEOTIDE SEQUENCE</scope>
</reference>
<dbReference type="AlphaFoldDB" id="A0A3S5CN23"/>
<dbReference type="Proteomes" id="UP000784294">
    <property type="component" value="Unassembled WGS sequence"/>
</dbReference>
<dbReference type="EMBL" id="CAAALY010055763">
    <property type="protein sequence ID" value="VEL22320.1"/>
    <property type="molecule type" value="Genomic_DNA"/>
</dbReference>
<gene>
    <name evidence="1" type="ORF">PXEA_LOCUS15760</name>
</gene>
<evidence type="ECO:0000313" key="1">
    <source>
        <dbReference type="EMBL" id="VEL22320.1"/>
    </source>
</evidence>
<proteinExistence type="predicted"/>
<name>A0A3S5CN23_9PLAT</name>
<protein>
    <submittedName>
        <fullName evidence="1">Uncharacterized protein</fullName>
    </submittedName>
</protein>
<sequence length="167" mass="17989">MGALKRRLFSTLGVPVGGCLSGSEPAFSVAISLSRSLDDRESRVSRFLRPNDYRKVLIFVAQATVSIRQVGEGLSPLPPSRCLLLAGSKSVCTCRSLSSSRLPAASPFPTLCSGSPAPWMIEPVHPVGPDLSVIRPPSTVPPRMQVHVHVHVHVNVQINVHGDLKRE</sequence>
<organism evidence="1 2">
    <name type="scientific">Protopolystoma xenopodis</name>
    <dbReference type="NCBI Taxonomy" id="117903"/>
    <lineage>
        <taxon>Eukaryota</taxon>
        <taxon>Metazoa</taxon>
        <taxon>Spiralia</taxon>
        <taxon>Lophotrochozoa</taxon>
        <taxon>Platyhelminthes</taxon>
        <taxon>Monogenea</taxon>
        <taxon>Polyopisthocotylea</taxon>
        <taxon>Polystomatidea</taxon>
        <taxon>Polystomatidae</taxon>
        <taxon>Protopolystoma</taxon>
    </lineage>
</organism>
<evidence type="ECO:0000313" key="2">
    <source>
        <dbReference type="Proteomes" id="UP000784294"/>
    </source>
</evidence>